<evidence type="ECO:0000313" key="3">
    <source>
        <dbReference type="Proteomes" id="UP001597203"/>
    </source>
</evidence>
<keyword evidence="1" id="KW-1133">Transmembrane helix</keyword>
<feature type="transmembrane region" description="Helical" evidence="1">
    <location>
        <begin position="291"/>
        <end position="312"/>
    </location>
</feature>
<organism evidence="2 3">
    <name type="scientific">Sphingobium olei</name>
    <dbReference type="NCBI Taxonomy" id="420955"/>
    <lineage>
        <taxon>Bacteria</taxon>
        <taxon>Pseudomonadati</taxon>
        <taxon>Pseudomonadota</taxon>
        <taxon>Alphaproteobacteria</taxon>
        <taxon>Sphingomonadales</taxon>
        <taxon>Sphingomonadaceae</taxon>
        <taxon>Sphingobium</taxon>
    </lineage>
</organism>
<dbReference type="RefSeq" id="WP_380910463.1">
    <property type="nucleotide sequence ID" value="NZ_JBHTLS010000117.1"/>
</dbReference>
<keyword evidence="1" id="KW-0472">Membrane</keyword>
<comment type="caution">
    <text evidence="2">The sequence shown here is derived from an EMBL/GenBank/DDBJ whole genome shotgun (WGS) entry which is preliminary data.</text>
</comment>
<feature type="transmembrane region" description="Helical" evidence="1">
    <location>
        <begin position="132"/>
        <end position="155"/>
    </location>
</feature>
<keyword evidence="1" id="KW-0812">Transmembrane</keyword>
<feature type="transmembrane region" description="Helical" evidence="1">
    <location>
        <begin position="266"/>
        <end position="285"/>
    </location>
</feature>
<reference evidence="3" key="1">
    <citation type="journal article" date="2019" name="Int. J. Syst. Evol. Microbiol.">
        <title>The Global Catalogue of Microorganisms (GCM) 10K type strain sequencing project: providing services to taxonomists for standard genome sequencing and annotation.</title>
        <authorList>
            <consortium name="The Broad Institute Genomics Platform"/>
            <consortium name="The Broad Institute Genome Sequencing Center for Infectious Disease"/>
            <person name="Wu L."/>
            <person name="Ma J."/>
        </authorList>
    </citation>
    <scope>NUCLEOTIDE SEQUENCE [LARGE SCALE GENOMIC DNA]</scope>
    <source>
        <strain evidence="3">CCUG 54329</strain>
    </source>
</reference>
<feature type="transmembrane region" description="Helical" evidence="1">
    <location>
        <begin position="78"/>
        <end position="94"/>
    </location>
</feature>
<feature type="transmembrane region" description="Helical" evidence="1">
    <location>
        <begin position="51"/>
        <end position="69"/>
    </location>
</feature>
<dbReference type="SUPFAM" id="SSF103473">
    <property type="entry name" value="MFS general substrate transporter"/>
    <property type="match status" value="1"/>
</dbReference>
<feature type="transmembrane region" description="Helical" evidence="1">
    <location>
        <begin position="167"/>
        <end position="185"/>
    </location>
</feature>
<gene>
    <name evidence="2" type="ORF">ACFQ24_08995</name>
</gene>
<dbReference type="EMBL" id="JBHTLS010000117">
    <property type="protein sequence ID" value="MFD1105007.1"/>
    <property type="molecule type" value="Genomic_DNA"/>
</dbReference>
<evidence type="ECO:0000256" key="1">
    <source>
        <dbReference type="SAM" id="Phobius"/>
    </source>
</evidence>
<protein>
    <submittedName>
        <fullName evidence="2">MFS transporter</fullName>
    </submittedName>
</protein>
<feature type="transmembrane region" description="Helical" evidence="1">
    <location>
        <begin position="206"/>
        <end position="234"/>
    </location>
</feature>
<feature type="transmembrane region" description="Helical" evidence="1">
    <location>
        <begin position="324"/>
        <end position="347"/>
    </location>
</feature>
<accession>A0ABW3P4C1</accession>
<feature type="transmembrane region" description="Helical" evidence="1">
    <location>
        <begin position="100"/>
        <end position="120"/>
    </location>
</feature>
<evidence type="ECO:0000313" key="2">
    <source>
        <dbReference type="EMBL" id="MFD1105007.1"/>
    </source>
</evidence>
<name>A0ABW3P4C1_9SPHN</name>
<sequence length="418" mass="42913">MGGHRLLPTGASERTGVCILAAALALLQPGIDPVFLTLLAAATSLDPSNHGWIVGATQAGMAMGGIIIWRGGTSMPRMAPAFAALIAFVTSVMTPALDDLWMLIAVRGLFGIGMGVAYTYAMSMAAASRPALAYGAVFIIQLLLSTLVALVLPAISDAARPVVALRLLAVFPAGLLLLLSALPASPVPKRATVTDRTENVAPPLRAWALATALFCFIAATMMVWSFAGALAMAAGINDDVIGTAVAIGSVVGALTALTVMRDHMVVPLPLTGLLSSLCLLAPLVMTRPGSPALFILSIGLLNVGSTATIVRFSGEATAAHGTLLFRRFVSCIHGLGMIAGPVAGSILSTAFGPWSLIDGVTATLLCGCVALLVATRAPAPGLPQVDNMDEPPPDLLQAEKFCVSRPDPLDQSLTLVQP</sequence>
<dbReference type="Proteomes" id="UP001597203">
    <property type="component" value="Unassembled WGS sequence"/>
</dbReference>
<feature type="transmembrane region" description="Helical" evidence="1">
    <location>
        <begin position="240"/>
        <end position="259"/>
    </location>
</feature>
<proteinExistence type="predicted"/>
<keyword evidence="3" id="KW-1185">Reference proteome</keyword>
<dbReference type="Gene3D" id="1.20.1250.20">
    <property type="entry name" value="MFS general substrate transporter like domains"/>
    <property type="match status" value="1"/>
</dbReference>
<dbReference type="InterPro" id="IPR036259">
    <property type="entry name" value="MFS_trans_sf"/>
</dbReference>